<dbReference type="InterPro" id="IPR015424">
    <property type="entry name" value="PyrdxlP-dep_Trfase"/>
</dbReference>
<dbReference type="GO" id="GO:0016829">
    <property type="term" value="F:lyase activity"/>
    <property type="evidence" value="ECO:0007669"/>
    <property type="project" value="UniProtKB-KW"/>
</dbReference>
<dbReference type="Gene3D" id="3.90.1150.10">
    <property type="entry name" value="Aspartate Aminotransferase, domain 1"/>
    <property type="match status" value="1"/>
</dbReference>
<dbReference type="EMBL" id="JACHVX010000010">
    <property type="protein sequence ID" value="MBB2925451.1"/>
    <property type="molecule type" value="Genomic_DNA"/>
</dbReference>
<dbReference type="PANTHER" id="PTHR43586:SF8">
    <property type="entry name" value="CYSTEINE DESULFURASE 1, CHLOROPLASTIC"/>
    <property type="match status" value="1"/>
</dbReference>
<dbReference type="Proteomes" id="UP000518206">
    <property type="component" value="Unassembled WGS sequence"/>
</dbReference>
<dbReference type="InterPro" id="IPR015422">
    <property type="entry name" value="PyrdxlP-dep_Trfase_small"/>
</dbReference>
<comment type="cofactor">
    <cofactor evidence="1">
        <name>pyridoxal 5'-phosphate</name>
        <dbReference type="ChEBI" id="CHEBI:597326"/>
    </cofactor>
</comment>
<keyword evidence="2" id="KW-0663">Pyridoxal phosphate</keyword>
<dbReference type="InterPro" id="IPR015421">
    <property type="entry name" value="PyrdxlP-dep_Trfase_major"/>
</dbReference>
<evidence type="ECO:0000256" key="2">
    <source>
        <dbReference type="ARBA" id="ARBA00022898"/>
    </source>
</evidence>
<reference evidence="4 5" key="1">
    <citation type="submission" date="2020-08" db="EMBL/GenBank/DDBJ databases">
        <title>The Agave Microbiome: Exploring the role of microbial communities in plant adaptations to desert environments.</title>
        <authorList>
            <person name="Partida-Martinez L.P."/>
        </authorList>
    </citation>
    <scope>NUCLEOTIDE SEQUENCE [LARGE SCALE GENOMIC DNA]</scope>
    <source>
        <strain evidence="4 5">RAS26</strain>
    </source>
</reference>
<dbReference type="RefSeq" id="WP_183298163.1">
    <property type="nucleotide sequence ID" value="NZ_JACHVX010000010.1"/>
</dbReference>
<feature type="domain" description="Aminotransferase class V" evidence="3">
    <location>
        <begin position="42"/>
        <end position="412"/>
    </location>
</feature>
<dbReference type="Pfam" id="PF00266">
    <property type="entry name" value="Aminotran_5"/>
    <property type="match status" value="1"/>
</dbReference>
<protein>
    <submittedName>
        <fullName evidence="4">Selenocysteine lyase/cysteine desulfurase</fullName>
    </submittedName>
</protein>
<dbReference type="InterPro" id="IPR000192">
    <property type="entry name" value="Aminotrans_V_dom"/>
</dbReference>
<name>A0A7W4YEC5_9CELL</name>
<gene>
    <name evidence="4" type="ORF">FHR80_004395</name>
</gene>
<dbReference type="PANTHER" id="PTHR43586">
    <property type="entry name" value="CYSTEINE DESULFURASE"/>
    <property type="match status" value="1"/>
</dbReference>
<evidence type="ECO:0000313" key="5">
    <source>
        <dbReference type="Proteomes" id="UP000518206"/>
    </source>
</evidence>
<organism evidence="4 5">
    <name type="scientific">Cellulomonas cellasea</name>
    <dbReference type="NCBI Taxonomy" id="43670"/>
    <lineage>
        <taxon>Bacteria</taxon>
        <taxon>Bacillati</taxon>
        <taxon>Actinomycetota</taxon>
        <taxon>Actinomycetes</taxon>
        <taxon>Micrococcales</taxon>
        <taxon>Cellulomonadaceae</taxon>
        <taxon>Cellulomonas</taxon>
    </lineage>
</organism>
<evidence type="ECO:0000259" key="3">
    <source>
        <dbReference type="Pfam" id="PF00266"/>
    </source>
</evidence>
<sequence>MSVITEATTCATTRAPLDGLLPVVGAETQVPLLDGTSRTYANLDYAASAPALEAVAARVTEVLPLYASVHRGAGYLSQVSTALYEASRQTIARFVGAREGDVAIITRNTTDALNLLAGVVPAAADGTPGRVLVLDVEHHANLLPWGQGPDRASTVVPIADTVAETLDLLTRELAAQPHALVALTGASNVTGEALPLDEVVRVAHAAGARVVVDGAQLVPHRGFDLAATGADYVAFSGHKTYAPFGAGALVGRRDWLDAGEPYLAGGGAVRDVRADRTLWQPAPARHEAGSPNVVGAIALAEACEVLAALPAGALEEHEAALRARLVEGLATLDGVRVVRIWPDSGEPVGVVTFTVGEHDPGLVAAYLAAEHGIGVRDGRFCAHPLLQRLGAADGAIRASVGVGTPSEAVDRLVAGVTAFLAEGPGARYAVQDGCWVVAQDTRPLIPLHGLDGLAATAAACGPALD</sequence>
<dbReference type="AlphaFoldDB" id="A0A7W4YEC5"/>
<evidence type="ECO:0000313" key="4">
    <source>
        <dbReference type="EMBL" id="MBB2925451.1"/>
    </source>
</evidence>
<keyword evidence="4" id="KW-0456">Lyase</keyword>
<proteinExistence type="predicted"/>
<dbReference type="SUPFAM" id="SSF53383">
    <property type="entry name" value="PLP-dependent transferases"/>
    <property type="match status" value="1"/>
</dbReference>
<reference evidence="4 5" key="2">
    <citation type="submission" date="2020-08" db="EMBL/GenBank/DDBJ databases">
        <authorList>
            <person name="Partida-Martinez L."/>
            <person name="Huntemann M."/>
            <person name="Clum A."/>
            <person name="Wang J."/>
            <person name="Palaniappan K."/>
            <person name="Ritter S."/>
            <person name="Chen I.-M."/>
            <person name="Stamatis D."/>
            <person name="Reddy T."/>
            <person name="O'Malley R."/>
            <person name="Daum C."/>
            <person name="Shapiro N."/>
            <person name="Ivanova N."/>
            <person name="Kyrpides N."/>
            <person name="Woyke T."/>
        </authorList>
    </citation>
    <scope>NUCLEOTIDE SEQUENCE [LARGE SCALE GENOMIC DNA]</scope>
    <source>
        <strain evidence="4 5">RAS26</strain>
    </source>
</reference>
<accession>A0A7W4YEC5</accession>
<evidence type="ECO:0000256" key="1">
    <source>
        <dbReference type="ARBA" id="ARBA00001933"/>
    </source>
</evidence>
<dbReference type="Gene3D" id="3.40.640.10">
    <property type="entry name" value="Type I PLP-dependent aspartate aminotransferase-like (Major domain)"/>
    <property type="match status" value="1"/>
</dbReference>
<comment type="caution">
    <text evidence="4">The sequence shown here is derived from an EMBL/GenBank/DDBJ whole genome shotgun (WGS) entry which is preliminary data.</text>
</comment>